<evidence type="ECO:0000313" key="3">
    <source>
        <dbReference type="Proteomes" id="UP000776651"/>
    </source>
</evidence>
<proteinExistence type="predicted"/>
<protein>
    <submittedName>
        <fullName evidence="2">CpaD family pilus assembly protein</fullName>
    </submittedName>
</protein>
<dbReference type="Proteomes" id="UP000776651">
    <property type="component" value="Unassembled WGS sequence"/>
</dbReference>
<dbReference type="Pfam" id="PF09476">
    <property type="entry name" value="Pilus_CpaD"/>
    <property type="match status" value="1"/>
</dbReference>
<comment type="caution">
    <text evidence="2">The sequence shown here is derived from an EMBL/GenBank/DDBJ whole genome shotgun (WGS) entry which is preliminary data.</text>
</comment>
<gene>
    <name evidence="2" type="ORF">K3177_08280</name>
</gene>
<sequence>MAKATNRKLAGSLAVSLSLVLGACGGMGTENRTLYSVHQPVVERTNFTLDASAGGDGLAVSEQQRIADWFDAMNLGYGDRVSIDDPSVNPAVKRDLAALAGRHGVLMSEEAPVTAGYVNPGQVRIVVTRSTASVPGCPDWSANGEHNPTNATSPGYGCGVNGNLAAMVANPEDLITGQKGTGETVVSTSTKAIKAYRDLAPTGATGGLAEVNTQEGG</sequence>
<reference evidence="2 3" key="1">
    <citation type="submission" date="2021-08" db="EMBL/GenBank/DDBJ databases">
        <title>Comparative Genomics Analysis of the Genus Qipengyuania Reveals Extensive Genetic Diversity and Metabolic Versatility, Including the Description of Fifteen Novel Species.</title>
        <authorList>
            <person name="Liu Y."/>
        </authorList>
    </citation>
    <scope>NUCLEOTIDE SEQUENCE [LARGE SCALE GENOMIC DNA]</scope>
    <source>
        <strain evidence="2 3">GH25</strain>
    </source>
</reference>
<evidence type="ECO:0000256" key="1">
    <source>
        <dbReference type="SAM" id="SignalP"/>
    </source>
</evidence>
<dbReference type="EMBL" id="JAIGNQ010000002">
    <property type="protein sequence ID" value="MBX7488510.1"/>
    <property type="molecule type" value="Genomic_DNA"/>
</dbReference>
<dbReference type="RefSeq" id="WP_221597863.1">
    <property type="nucleotide sequence ID" value="NZ_JAIGNQ010000002.1"/>
</dbReference>
<evidence type="ECO:0000313" key="2">
    <source>
        <dbReference type="EMBL" id="MBX7488510.1"/>
    </source>
</evidence>
<dbReference type="InterPro" id="IPR019027">
    <property type="entry name" value="Pilus_biogenesis_CpaD-related"/>
</dbReference>
<keyword evidence="1" id="KW-0732">Signal</keyword>
<organism evidence="2 3">
    <name type="scientific">Qipengyuania pacifica</name>
    <dbReference type="NCBI Taxonomy" id="2860199"/>
    <lineage>
        <taxon>Bacteria</taxon>
        <taxon>Pseudomonadati</taxon>
        <taxon>Pseudomonadota</taxon>
        <taxon>Alphaproteobacteria</taxon>
        <taxon>Sphingomonadales</taxon>
        <taxon>Erythrobacteraceae</taxon>
        <taxon>Qipengyuania</taxon>
    </lineage>
</organism>
<accession>A0ABS7JIE5</accession>
<feature type="chain" id="PRO_5045644410" evidence="1">
    <location>
        <begin position="24"/>
        <end position="217"/>
    </location>
</feature>
<feature type="signal peptide" evidence="1">
    <location>
        <begin position="1"/>
        <end position="23"/>
    </location>
</feature>
<keyword evidence="3" id="KW-1185">Reference proteome</keyword>
<dbReference type="PROSITE" id="PS51257">
    <property type="entry name" value="PROKAR_LIPOPROTEIN"/>
    <property type="match status" value="1"/>
</dbReference>
<name>A0ABS7JIE5_9SPHN</name>